<name>A0ABP9RTC1_9ACTN</name>
<dbReference type="InterPro" id="IPR037018">
    <property type="entry name" value="GH65_N"/>
</dbReference>
<keyword evidence="3" id="KW-1185">Reference proteome</keyword>
<dbReference type="InterPro" id="IPR005195">
    <property type="entry name" value="Glyco_hydro_65_M"/>
</dbReference>
<accession>A0ABP9RTC1</accession>
<gene>
    <name evidence="2" type="ORF">GCM10023322_31670</name>
</gene>
<dbReference type="InterPro" id="IPR012341">
    <property type="entry name" value="6hp_glycosidase-like_sf"/>
</dbReference>
<feature type="domain" description="Glycoside hydrolase family 65 central catalytic" evidence="1">
    <location>
        <begin position="350"/>
        <end position="548"/>
    </location>
</feature>
<proteinExistence type="predicted"/>
<evidence type="ECO:0000259" key="1">
    <source>
        <dbReference type="Pfam" id="PF03632"/>
    </source>
</evidence>
<protein>
    <recommendedName>
        <fullName evidence="1">Glycoside hydrolase family 65 central catalytic domain-containing protein</fullName>
    </recommendedName>
</protein>
<dbReference type="RefSeq" id="WP_345630296.1">
    <property type="nucleotide sequence ID" value="NZ_BAABJQ010000008.1"/>
</dbReference>
<dbReference type="PANTHER" id="PTHR11051:SF8">
    <property type="entry name" value="PROTEIN-GLUCOSYLGALACTOSYLHYDROXYLYSINE GLUCOSIDASE"/>
    <property type="match status" value="1"/>
</dbReference>
<dbReference type="Proteomes" id="UP001501570">
    <property type="component" value="Unassembled WGS sequence"/>
</dbReference>
<dbReference type="Gene3D" id="2.70.98.40">
    <property type="entry name" value="Glycoside hydrolase, family 65, N-terminal domain"/>
    <property type="match status" value="1"/>
</dbReference>
<dbReference type="EMBL" id="BAABJQ010000008">
    <property type="protein sequence ID" value="GAA5186117.1"/>
    <property type="molecule type" value="Genomic_DNA"/>
</dbReference>
<comment type="caution">
    <text evidence="2">The sequence shown here is derived from an EMBL/GenBank/DDBJ whole genome shotgun (WGS) entry which is preliminary data.</text>
</comment>
<dbReference type="InterPro" id="IPR008928">
    <property type="entry name" value="6-hairpin_glycosidase_sf"/>
</dbReference>
<evidence type="ECO:0000313" key="2">
    <source>
        <dbReference type="EMBL" id="GAA5186117.1"/>
    </source>
</evidence>
<organism evidence="2 3">
    <name type="scientific">Rugosimonospora acidiphila</name>
    <dbReference type="NCBI Taxonomy" id="556531"/>
    <lineage>
        <taxon>Bacteria</taxon>
        <taxon>Bacillati</taxon>
        <taxon>Actinomycetota</taxon>
        <taxon>Actinomycetes</taxon>
        <taxon>Micromonosporales</taxon>
        <taxon>Micromonosporaceae</taxon>
        <taxon>Rugosimonospora</taxon>
    </lineage>
</organism>
<evidence type="ECO:0000313" key="3">
    <source>
        <dbReference type="Proteomes" id="UP001501570"/>
    </source>
</evidence>
<dbReference type="Pfam" id="PF03632">
    <property type="entry name" value="Glyco_hydro_65m"/>
    <property type="match status" value="1"/>
</dbReference>
<sequence>MAQMDACAVSGLAIVTLGRRMAKPEGVGVSGPISPRPVTEWRPEFLPAYLSNGVIGLRVGHIPLLYGNAMLSRFEGLDPATQVEASAPVPYPLAGDVRIGRVALSDPGRARLIEQSYDFSCGELHTKLSFDAQDVRADIEILTLCSRTQPSIVMQEVSLIVDQDCELAMSISMSATDLPGMWAHNQPGSPDTRADWPEGPFRWQSTGNISSCGISYQTRLLGTDRFERDFDHQSDRRLTTKYTISAQAGKRYRLREMASLVPESLDSQPHMQAARLVDEAQLRGFDLMRHDNQVAWERLWRGRVMLIGAPQRWQAFADAAFYYLQSSVHASSPSATSVFGLAAWPNYHYYRGHLLWDLETFAVPPLLLTQPAAALGMLRYRSSRLPAAYGNATLTGYHGAQFPWESSLRLGHEATPVGTRGPATEHHVSMDVAIAFARYVHATGDQAFARDEAFPVLAGVANWIESRVERSERGYEIRSVVGIAETGSPINNSAFTNMAAAVALRETTGIARALQLPYRECWETIARGLVIPSDEQSGIIANHDDYHPDEDQGATPEAAAGLFPLDFSVDRETERRTLQFYVSRAHQYAGQPMLSALLGTFAARLGDRARSLDLFEQGYGQFIVDPYTITLEYSPSVFPDHPRAGPFTGNLGGFLTSCLYGLTGLHLSDGSPSTWFQRAIALPEGWDAIHSDSLWVRGRRMALHAGHGDPRGQLNDGDEE</sequence>
<reference evidence="3" key="1">
    <citation type="journal article" date="2019" name="Int. J. Syst. Evol. Microbiol.">
        <title>The Global Catalogue of Microorganisms (GCM) 10K type strain sequencing project: providing services to taxonomists for standard genome sequencing and annotation.</title>
        <authorList>
            <consortium name="The Broad Institute Genomics Platform"/>
            <consortium name="The Broad Institute Genome Sequencing Center for Infectious Disease"/>
            <person name="Wu L."/>
            <person name="Ma J."/>
        </authorList>
    </citation>
    <scope>NUCLEOTIDE SEQUENCE [LARGE SCALE GENOMIC DNA]</scope>
    <source>
        <strain evidence="3">JCM 18304</strain>
    </source>
</reference>
<dbReference type="Gene3D" id="1.50.10.10">
    <property type="match status" value="1"/>
</dbReference>
<dbReference type="PANTHER" id="PTHR11051">
    <property type="entry name" value="GLYCOSYL HYDROLASE-RELATED"/>
    <property type="match status" value="1"/>
</dbReference>
<dbReference type="SUPFAM" id="SSF48208">
    <property type="entry name" value="Six-hairpin glycosidases"/>
    <property type="match status" value="1"/>
</dbReference>